<dbReference type="NCBIfam" id="TIGR03462">
    <property type="entry name" value="CarR_dom_SF"/>
    <property type="match status" value="1"/>
</dbReference>
<evidence type="ECO:0000256" key="2">
    <source>
        <dbReference type="ARBA" id="ARBA00004829"/>
    </source>
</evidence>
<dbReference type="RefSeq" id="WP_123913592.1">
    <property type="nucleotide sequence ID" value="NZ_RKRA01000001.1"/>
</dbReference>
<evidence type="ECO:0000256" key="7">
    <source>
        <dbReference type="ARBA" id="ARBA00023235"/>
    </source>
</evidence>
<evidence type="ECO:0000256" key="6">
    <source>
        <dbReference type="ARBA" id="ARBA00023136"/>
    </source>
</evidence>
<feature type="transmembrane region" description="Helical" evidence="8">
    <location>
        <begin position="36"/>
        <end position="59"/>
    </location>
</feature>
<dbReference type="AlphaFoldDB" id="A0A3N4YWR3"/>
<reference evidence="9 10" key="1">
    <citation type="submission" date="2018-11" db="EMBL/GenBank/DDBJ databases">
        <title>Sequencing the genomes of 1000 actinobacteria strains.</title>
        <authorList>
            <person name="Klenk H.-P."/>
        </authorList>
    </citation>
    <scope>NUCLEOTIDE SEQUENCE [LARGE SCALE GENOMIC DNA]</scope>
    <source>
        <strain evidence="9 10">DSM 14418</strain>
    </source>
</reference>
<evidence type="ECO:0000256" key="4">
    <source>
        <dbReference type="ARBA" id="ARBA00022746"/>
    </source>
</evidence>
<proteinExistence type="predicted"/>
<evidence type="ECO:0000313" key="10">
    <source>
        <dbReference type="Proteomes" id="UP000280726"/>
    </source>
</evidence>
<protein>
    <submittedName>
        <fullName evidence="9">Lycopene cyclase domain-containing protein</fullName>
    </submittedName>
</protein>
<evidence type="ECO:0000256" key="1">
    <source>
        <dbReference type="ARBA" id="ARBA00004141"/>
    </source>
</evidence>
<evidence type="ECO:0000256" key="8">
    <source>
        <dbReference type="SAM" id="Phobius"/>
    </source>
</evidence>
<keyword evidence="4" id="KW-0125">Carotenoid biosynthesis</keyword>
<evidence type="ECO:0000256" key="5">
    <source>
        <dbReference type="ARBA" id="ARBA00022989"/>
    </source>
</evidence>
<sequence length="113" mass="12743">MTGWEYLLALAVSLASMVVMDRRWRLVLWRRPRRAAGALLAGVAFFLLWDLTAIALGFFERGESAAMTGIELLPELPLEELFFITFLCYLTLVLHALALRLLPAAPVRQGARR</sequence>
<comment type="caution">
    <text evidence="9">The sequence shown here is derived from an EMBL/GenBank/DDBJ whole genome shotgun (WGS) entry which is preliminary data.</text>
</comment>
<dbReference type="GO" id="GO:0016020">
    <property type="term" value="C:membrane"/>
    <property type="evidence" value="ECO:0007669"/>
    <property type="project" value="UniProtKB-SubCell"/>
</dbReference>
<keyword evidence="5 8" id="KW-1133">Transmembrane helix</keyword>
<comment type="pathway">
    <text evidence="2">Carotenoid biosynthesis.</text>
</comment>
<keyword evidence="6 8" id="KW-0472">Membrane</keyword>
<evidence type="ECO:0000313" key="9">
    <source>
        <dbReference type="EMBL" id="RPF25649.1"/>
    </source>
</evidence>
<accession>A0A3N4YWR3</accession>
<name>A0A3N4YWR3_9MICO</name>
<keyword evidence="3 8" id="KW-0812">Transmembrane</keyword>
<dbReference type="GO" id="GO:0016117">
    <property type="term" value="P:carotenoid biosynthetic process"/>
    <property type="evidence" value="ECO:0007669"/>
    <property type="project" value="UniProtKB-KW"/>
</dbReference>
<keyword evidence="10" id="KW-1185">Reference proteome</keyword>
<gene>
    <name evidence="9" type="ORF">EDD32_0050</name>
</gene>
<organism evidence="9 10">
    <name type="scientific">Georgenia muralis</name>
    <dbReference type="NCBI Taxonomy" id="154117"/>
    <lineage>
        <taxon>Bacteria</taxon>
        <taxon>Bacillati</taxon>
        <taxon>Actinomycetota</taxon>
        <taxon>Actinomycetes</taxon>
        <taxon>Micrococcales</taxon>
        <taxon>Bogoriellaceae</taxon>
        <taxon>Georgenia</taxon>
    </lineage>
</organism>
<dbReference type="GO" id="GO:0045436">
    <property type="term" value="F:lycopene beta cyclase activity"/>
    <property type="evidence" value="ECO:0007669"/>
    <property type="project" value="UniProtKB-ARBA"/>
</dbReference>
<dbReference type="GO" id="GO:0016872">
    <property type="term" value="F:intramolecular lyase activity"/>
    <property type="evidence" value="ECO:0007669"/>
    <property type="project" value="InterPro"/>
</dbReference>
<evidence type="ECO:0000256" key="3">
    <source>
        <dbReference type="ARBA" id="ARBA00022692"/>
    </source>
</evidence>
<keyword evidence="7" id="KW-0413">Isomerase</keyword>
<dbReference type="EMBL" id="RKRA01000001">
    <property type="protein sequence ID" value="RPF25649.1"/>
    <property type="molecule type" value="Genomic_DNA"/>
</dbReference>
<dbReference type="Proteomes" id="UP000280726">
    <property type="component" value="Unassembled WGS sequence"/>
</dbReference>
<comment type="subcellular location">
    <subcellularLocation>
        <location evidence="1">Membrane</location>
        <topology evidence="1">Multi-pass membrane protein</topology>
    </subcellularLocation>
</comment>
<feature type="transmembrane region" description="Helical" evidence="8">
    <location>
        <begin position="81"/>
        <end position="103"/>
    </location>
</feature>
<dbReference type="InterPro" id="IPR017825">
    <property type="entry name" value="Lycopene_cyclase_dom"/>
</dbReference>